<reference evidence="2" key="1">
    <citation type="submission" date="2020-08" db="EMBL/GenBank/DDBJ databases">
        <title>Genome sequencing and assembly of the red palm weevil Rhynchophorus ferrugineus.</title>
        <authorList>
            <person name="Dias G.B."/>
            <person name="Bergman C.M."/>
            <person name="Manee M."/>
        </authorList>
    </citation>
    <scope>NUCLEOTIDE SEQUENCE</scope>
    <source>
        <strain evidence="2">AA-2017</strain>
        <tissue evidence="2">Whole larva</tissue>
    </source>
</reference>
<gene>
    <name evidence="2" type="ORF">GWI33_016745</name>
</gene>
<comment type="caution">
    <text evidence="2">The sequence shown here is derived from an EMBL/GenBank/DDBJ whole genome shotgun (WGS) entry which is preliminary data.</text>
</comment>
<evidence type="ECO:0000313" key="2">
    <source>
        <dbReference type="EMBL" id="KAF7270280.1"/>
    </source>
</evidence>
<proteinExistence type="predicted"/>
<organism evidence="2 3">
    <name type="scientific">Rhynchophorus ferrugineus</name>
    <name type="common">Red palm weevil</name>
    <name type="synonym">Curculio ferrugineus</name>
    <dbReference type="NCBI Taxonomy" id="354439"/>
    <lineage>
        <taxon>Eukaryota</taxon>
        <taxon>Metazoa</taxon>
        <taxon>Ecdysozoa</taxon>
        <taxon>Arthropoda</taxon>
        <taxon>Hexapoda</taxon>
        <taxon>Insecta</taxon>
        <taxon>Pterygota</taxon>
        <taxon>Neoptera</taxon>
        <taxon>Endopterygota</taxon>
        <taxon>Coleoptera</taxon>
        <taxon>Polyphaga</taxon>
        <taxon>Cucujiformia</taxon>
        <taxon>Curculionidae</taxon>
        <taxon>Dryophthorinae</taxon>
        <taxon>Rhynchophorus</taxon>
    </lineage>
</organism>
<accession>A0A834I326</accession>
<keyword evidence="3" id="KW-1185">Reference proteome</keyword>
<dbReference type="Proteomes" id="UP000625711">
    <property type="component" value="Unassembled WGS sequence"/>
</dbReference>
<feature type="region of interest" description="Disordered" evidence="1">
    <location>
        <begin position="36"/>
        <end position="57"/>
    </location>
</feature>
<sequence>MSLQTKNIGRRSSSLNVCSVKYADIETVLSLTETNGAGHLRGMPRKQQGHGSEFGQAVGDKTMTGGIAVVSHCGF</sequence>
<protein>
    <submittedName>
        <fullName evidence="2">Uncharacterized protein</fullName>
    </submittedName>
</protein>
<evidence type="ECO:0000313" key="3">
    <source>
        <dbReference type="Proteomes" id="UP000625711"/>
    </source>
</evidence>
<evidence type="ECO:0000256" key="1">
    <source>
        <dbReference type="SAM" id="MobiDB-lite"/>
    </source>
</evidence>
<dbReference type="AlphaFoldDB" id="A0A834I326"/>
<name>A0A834I326_RHYFE</name>
<dbReference type="EMBL" id="JAACXV010014117">
    <property type="protein sequence ID" value="KAF7270280.1"/>
    <property type="molecule type" value="Genomic_DNA"/>
</dbReference>